<dbReference type="AlphaFoldDB" id="A0A1S1QMK9"/>
<dbReference type="InterPro" id="IPR010093">
    <property type="entry name" value="SinI_DNA-bd"/>
</dbReference>
<dbReference type="InterPro" id="IPR009061">
    <property type="entry name" value="DNA-bd_dom_put_sf"/>
</dbReference>
<dbReference type="OrthoDB" id="1093249at2"/>
<protein>
    <recommendedName>
        <fullName evidence="1">Helix-turn-helix domain-containing protein</fullName>
    </recommendedName>
</protein>
<dbReference type="Proteomes" id="UP000179769">
    <property type="component" value="Unassembled WGS sequence"/>
</dbReference>
<reference evidence="3" key="1">
    <citation type="submission" date="2016-07" db="EMBL/GenBank/DDBJ databases">
        <title>Frankia sp. NRRL B-16219 Genome sequencing.</title>
        <authorList>
            <person name="Ghodhbane-Gtari F."/>
            <person name="Swanson E."/>
            <person name="Gueddou A."/>
            <person name="Louati M."/>
            <person name="Nouioui I."/>
            <person name="Hezbri K."/>
            <person name="Abebe-Akele F."/>
            <person name="Simpson S."/>
            <person name="Morris K."/>
            <person name="Thomas K."/>
            <person name="Gtari M."/>
            <person name="Tisa L.S."/>
        </authorList>
    </citation>
    <scope>NUCLEOTIDE SEQUENCE [LARGE SCALE GENOMIC DNA]</scope>
    <source>
        <strain evidence="3">NRRL B-16219</strain>
    </source>
</reference>
<evidence type="ECO:0000313" key="2">
    <source>
        <dbReference type="EMBL" id="OHV34495.1"/>
    </source>
</evidence>
<name>A0A1S1QMK9_9ACTN</name>
<comment type="caution">
    <text evidence="2">The sequence shown here is derived from an EMBL/GenBank/DDBJ whole genome shotgun (WGS) entry which is preliminary data.</text>
</comment>
<keyword evidence="3" id="KW-1185">Reference proteome</keyword>
<feature type="domain" description="Helix-turn-helix" evidence="1">
    <location>
        <begin position="5"/>
        <end position="53"/>
    </location>
</feature>
<sequence length="60" mass="6525">MERLLLSTPDAAARLNIGRSTLYDLIRAGSLATVRVGRRRLVPVDDLARYVASLQADGAE</sequence>
<dbReference type="NCBIfam" id="TIGR01764">
    <property type="entry name" value="excise"/>
    <property type="match status" value="1"/>
</dbReference>
<evidence type="ECO:0000313" key="3">
    <source>
        <dbReference type="Proteomes" id="UP000179769"/>
    </source>
</evidence>
<evidence type="ECO:0000259" key="1">
    <source>
        <dbReference type="Pfam" id="PF12728"/>
    </source>
</evidence>
<gene>
    <name evidence="2" type="ORF">BBK14_15375</name>
</gene>
<dbReference type="Pfam" id="PF12728">
    <property type="entry name" value="HTH_17"/>
    <property type="match status" value="1"/>
</dbReference>
<proteinExistence type="predicted"/>
<dbReference type="InterPro" id="IPR041657">
    <property type="entry name" value="HTH_17"/>
</dbReference>
<dbReference type="EMBL" id="MAXA01000136">
    <property type="protein sequence ID" value="OHV34495.1"/>
    <property type="molecule type" value="Genomic_DNA"/>
</dbReference>
<dbReference type="SUPFAM" id="SSF46955">
    <property type="entry name" value="Putative DNA-binding domain"/>
    <property type="match status" value="1"/>
</dbReference>
<dbReference type="GO" id="GO:0003677">
    <property type="term" value="F:DNA binding"/>
    <property type="evidence" value="ECO:0007669"/>
    <property type="project" value="InterPro"/>
</dbReference>
<organism evidence="2 3">
    <name type="scientific">Parafrankia soli</name>
    <dbReference type="NCBI Taxonomy" id="2599596"/>
    <lineage>
        <taxon>Bacteria</taxon>
        <taxon>Bacillati</taxon>
        <taxon>Actinomycetota</taxon>
        <taxon>Actinomycetes</taxon>
        <taxon>Frankiales</taxon>
        <taxon>Frankiaceae</taxon>
        <taxon>Parafrankia</taxon>
    </lineage>
</organism>
<accession>A0A1S1QMK9</accession>